<dbReference type="RefSeq" id="WP_045700759.1">
    <property type="nucleotide sequence ID" value="NZ_JZKH01000061.1"/>
</dbReference>
<keyword evidence="3" id="KW-1185">Reference proteome</keyword>
<dbReference type="OrthoDB" id="4350844at2"/>
<dbReference type="GO" id="GO:0003677">
    <property type="term" value="F:DNA binding"/>
    <property type="evidence" value="ECO:0007669"/>
    <property type="project" value="UniProtKB-KW"/>
</dbReference>
<evidence type="ECO:0000256" key="1">
    <source>
        <dbReference type="ARBA" id="ARBA00023125"/>
    </source>
</evidence>
<dbReference type="PATRIC" id="fig|359131.3.peg.6335"/>
<name>A0A0F2TD94_STRR3</name>
<accession>A0A0F2TD94</accession>
<dbReference type="EMBL" id="JZKH01000061">
    <property type="protein sequence ID" value="KJS59717.1"/>
    <property type="molecule type" value="Genomic_DNA"/>
</dbReference>
<dbReference type="AlphaFoldDB" id="A0A0F2TD94"/>
<reference evidence="2 3" key="1">
    <citation type="submission" date="2015-02" db="EMBL/GenBank/DDBJ databases">
        <authorList>
            <person name="Ju K.-S."/>
            <person name="Doroghazi J.R."/>
            <person name="Metcalf W."/>
        </authorList>
    </citation>
    <scope>NUCLEOTIDE SEQUENCE [LARGE SCALE GENOMIC DNA]</scope>
    <source>
        <strain evidence="2 3">ATCC 31215</strain>
    </source>
</reference>
<evidence type="ECO:0000313" key="3">
    <source>
        <dbReference type="Proteomes" id="UP000033699"/>
    </source>
</evidence>
<comment type="caution">
    <text evidence="2">The sequence shown here is derived from an EMBL/GenBank/DDBJ whole genome shotgun (WGS) entry which is preliminary data.</text>
</comment>
<dbReference type="InterPro" id="IPR010998">
    <property type="entry name" value="Integrase_recombinase_N"/>
</dbReference>
<gene>
    <name evidence="2" type="ORF">VM95_25745</name>
</gene>
<protein>
    <recommendedName>
        <fullName evidence="4">Core-binding (CB) domain-containing protein</fullName>
    </recommendedName>
</protein>
<dbReference type="SUPFAM" id="SSF56349">
    <property type="entry name" value="DNA breaking-rejoining enzymes"/>
    <property type="match status" value="1"/>
</dbReference>
<sequence length="173" mass="19108">MLHARIEDRGRHADYLLAAARARTAGRTPPARYRVRWRDEAGTFHSLSLPTAHLAAAVRVDIARGRAPLTLGDLVDRWSSLPVRSSRPGAPKFPNRRPLDRHVLPRLGRRLAITITRADVERLMSALRAEDQLSAATINSVLAALKRALEHAVRHGHVPSNPALGIRPLPRPA</sequence>
<proteinExistence type="predicted"/>
<evidence type="ECO:0000313" key="2">
    <source>
        <dbReference type="EMBL" id="KJS59717.1"/>
    </source>
</evidence>
<organism evidence="2 3">
    <name type="scientific">Streptomyces rubellomurinus (strain ATCC 31215)</name>
    <dbReference type="NCBI Taxonomy" id="359131"/>
    <lineage>
        <taxon>Bacteria</taxon>
        <taxon>Bacillati</taxon>
        <taxon>Actinomycetota</taxon>
        <taxon>Actinomycetes</taxon>
        <taxon>Kitasatosporales</taxon>
        <taxon>Streptomycetaceae</taxon>
        <taxon>Streptomyces</taxon>
    </lineage>
</organism>
<dbReference type="Gene3D" id="1.10.150.130">
    <property type="match status" value="1"/>
</dbReference>
<evidence type="ECO:0008006" key="4">
    <source>
        <dbReference type="Google" id="ProtNLM"/>
    </source>
</evidence>
<dbReference type="InterPro" id="IPR011010">
    <property type="entry name" value="DNA_brk_join_enz"/>
</dbReference>
<keyword evidence="1" id="KW-0238">DNA-binding</keyword>
<dbReference type="Proteomes" id="UP000033699">
    <property type="component" value="Unassembled WGS sequence"/>
</dbReference>